<dbReference type="Proteomes" id="UP000596929">
    <property type="component" value="Unassembled WGS sequence"/>
</dbReference>
<evidence type="ECO:0000256" key="7">
    <source>
        <dbReference type="ARBA" id="ARBA00023136"/>
    </source>
</evidence>
<feature type="transmembrane region" description="Helical" evidence="8">
    <location>
        <begin position="12"/>
        <end position="37"/>
    </location>
</feature>
<keyword evidence="4" id="KW-1003">Cell membrane</keyword>
<keyword evidence="7 8" id="KW-0472">Membrane</keyword>
<evidence type="ECO:0000256" key="6">
    <source>
        <dbReference type="ARBA" id="ARBA00022989"/>
    </source>
</evidence>
<accession>A0ABR7DKB0</accession>
<feature type="transmembrane region" description="Helical" evidence="8">
    <location>
        <begin position="189"/>
        <end position="211"/>
    </location>
</feature>
<dbReference type="SUPFAM" id="SSF161098">
    <property type="entry name" value="MetI-like"/>
    <property type="match status" value="1"/>
</dbReference>
<comment type="caution">
    <text evidence="10">The sequence shown here is derived from an EMBL/GenBank/DDBJ whole genome shotgun (WGS) entry which is preliminary data.</text>
</comment>
<evidence type="ECO:0000256" key="2">
    <source>
        <dbReference type="ARBA" id="ARBA00007069"/>
    </source>
</evidence>
<dbReference type="InterPro" id="IPR000515">
    <property type="entry name" value="MetI-like"/>
</dbReference>
<evidence type="ECO:0000313" key="10">
    <source>
        <dbReference type="EMBL" id="MBC5631103.1"/>
    </source>
</evidence>
<dbReference type="Pfam" id="PF00528">
    <property type="entry name" value="BPD_transp_1"/>
    <property type="match status" value="1"/>
</dbReference>
<keyword evidence="5 8" id="KW-0812">Transmembrane</keyword>
<gene>
    <name evidence="10" type="ORF">H8S20_19980</name>
</gene>
<dbReference type="CDD" id="cd06261">
    <property type="entry name" value="TM_PBP2"/>
    <property type="match status" value="1"/>
</dbReference>
<dbReference type="Gene3D" id="1.10.3720.10">
    <property type="entry name" value="MetI-like"/>
    <property type="match status" value="1"/>
</dbReference>
<dbReference type="RefSeq" id="WP_032118019.1">
    <property type="nucleotide sequence ID" value="NZ_JACOOO010000052.1"/>
</dbReference>
<dbReference type="PANTHER" id="PTHR42929:SF1">
    <property type="entry name" value="INNER MEMBRANE ABC TRANSPORTER PERMEASE PROTEIN YDCU-RELATED"/>
    <property type="match status" value="1"/>
</dbReference>
<sequence>MKNNNGKSILPATPYILWSSLFIVIPLLIVIFFSFTISTSDGYKFSLENFQRLLDPNYFTVFKRSIWLAFQATIGCLILGYPVAYLISKMRPGKRDMLIMLFIVPMWMNFLLRTYAWLPILGKNGFINNFLELIGIGRVNLLYNDFAVLLGMVYNFLPFMVLPIYTVLTKMDTDLINAASDLGASRGKVFSKIILPLSMPGVVSGITMVFMPAVSTFVISRLLGGGQYMLLGNLIEQQYTTMGDWNFGSAIAIFMMIVILISMGIMNLFEGSDDKEGGGSMLW</sequence>
<dbReference type="PANTHER" id="PTHR42929">
    <property type="entry name" value="INNER MEMBRANE ABC TRANSPORTER PERMEASE PROTEIN YDCU-RELATED-RELATED"/>
    <property type="match status" value="1"/>
</dbReference>
<feature type="transmembrane region" description="Helical" evidence="8">
    <location>
        <begin position="99"/>
        <end position="118"/>
    </location>
</feature>
<evidence type="ECO:0000313" key="11">
    <source>
        <dbReference type="Proteomes" id="UP000596929"/>
    </source>
</evidence>
<evidence type="ECO:0000256" key="5">
    <source>
        <dbReference type="ARBA" id="ARBA00022692"/>
    </source>
</evidence>
<protein>
    <submittedName>
        <fullName evidence="10">ABC transporter permease</fullName>
    </submittedName>
</protein>
<proteinExistence type="inferred from homology"/>
<feature type="transmembrane region" description="Helical" evidence="8">
    <location>
        <begin position="66"/>
        <end position="87"/>
    </location>
</feature>
<comment type="subcellular location">
    <subcellularLocation>
        <location evidence="1 8">Cell membrane</location>
        <topology evidence="1 8">Multi-pass membrane protein</topology>
    </subcellularLocation>
</comment>
<reference evidence="10 11" key="1">
    <citation type="submission" date="2020-08" db="EMBL/GenBank/DDBJ databases">
        <title>Genome public.</title>
        <authorList>
            <person name="Liu C."/>
            <person name="Sun Q."/>
        </authorList>
    </citation>
    <scope>NUCLEOTIDE SEQUENCE [LARGE SCALE GENOMIC DNA]</scope>
    <source>
        <strain evidence="10 11">NSJ-6</strain>
    </source>
</reference>
<evidence type="ECO:0000256" key="1">
    <source>
        <dbReference type="ARBA" id="ARBA00004651"/>
    </source>
</evidence>
<keyword evidence="11" id="KW-1185">Reference proteome</keyword>
<keyword evidence="6 8" id="KW-1133">Transmembrane helix</keyword>
<evidence type="ECO:0000256" key="4">
    <source>
        <dbReference type="ARBA" id="ARBA00022475"/>
    </source>
</evidence>
<feature type="transmembrane region" description="Helical" evidence="8">
    <location>
        <begin position="146"/>
        <end position="168"/>
    </location>
</feature>
<dbReference type="EMBL" id="JACOOO010000052">
    <property type="protein sequence ID" value="MBC5631103.1"/>
    <property type="molecule type" value="Genomic_DNA"/>
</dbReference>
<evidence type="ECO:0000256" key="3">
    <source>
        <dbReference type="ARBA" id="ARBA00022448"/>
    </source>
</evidence>
<evidence type="ECO:0000256" key="8">
    <source>
        <dbReference type="RuleBase" id="RU363032"/>
    </source>
</evidence>
<evidence type="ECO:0000259" key="9">
    <source>
        <dbReference type="PROSITE" id="PS50928"/>
    </source>
</evidence>
<name>A0ABR7DKB0_9CLOT</name>
<dbReference type="InterPro" id="IPR035906">
    <property type="entry name" value="MetI-like_sf"/>
</dbReference>
<feature type="transmembrane region" description="Helical" evidence="8">
    <location>
        <begin position="217"/>
        <end position="235"/>
    </location>
</feature>
<feature type="transmembrane region" description="Helical" evidence="8">
    <location>
        <begin position="247"/>
        <end position="269"/>
    </location>
</feature>
<organism evidence="10 11">
    <name type="scientific">Clostridium hominis</name>
    <dbReference type="NCBI Taxonomy" id="2763036"/>
    <lineage>
        <taxon>Bacteria</taxon>
        <taxon>Bacillati</taxon>
        <taxon>Bacillota</taxon>
        <taxon>Clostridia</taxon>
        <taxon>Eubacteriales</taxon>
        <taxon>Clostridiaceae</taxon>
        <taxon>Clostridium</taxon>
    </lineage>
</organism>
<feature type="domain" description="ABC transmembrane type-1" evidence="9">
    <location>
        <begin position="62"/>
        <end position="266"/>
    </location>
</feature>
<comment type="similarity">
    <text evidence="2">Belongs to the binding-protein-dependent transport system permease family. CysTW subfamily.</text>
</comment>
<keyword evidence="3 8" id="KW-0813">Transport</keyword>
<dbReference type="PROSITE" id="PS50928">
    <property type="entry name" value="ABC_TM1"/>
    <property type="match status" value="1"/>
</dbReference>